<evidence type="ECO:0000313" key="2">
    <source>
        <dbReference type="Proteomes" id="UP000318733"/>
    </source>
</evidence>
<gene>
    <name evidence="1" type="ORF">FO440_21740</name>
</gene>
<proteinExistence type="predicted"/>
<dbReference type="Proteomes" id="UP000318733">
    <property type="component" value="Unassembled WGS sequence"/>
</dbReference>
<name>A0A556M999_9SPHI</name>
<organism evidence="1 2">
    <name type="scientific">Mucilaginibacter corticis</name>
    <dbReference type="NCBI Taxonomy" id="2597670"/>
    <lineage>
        <taxon>Bacteria</taxon>
        <taxon>Pseudomonadati</taxon>
        <taxon>Bacteroidota</taxon>
        <taxon>Sphingobacteriia</taxon>
        <taxon>Sphingobacteriales</taxon>
        <taxon>Sphingobacteriaceae</taxon>
        <taxon>Mucilaginibacter</taxon>
    </lineage>
</organism>
<comment type="caution">
    <text evidence="1">The sequence shown here is derived from an EMBL/GenBank/DDBJ whole genome shotgun (WGS) entry which is preliminary data.</text>
</comment>
<protein>
    <submittedName>
        <fullName evidence="1">Uncharacterized protein</fullName>
    </submittedName>
</protein>
<accession>A0A556M999</accession>
<sequence length="119" mass="13915">MEAYNVTIIGRQTIIKRRTDDFRMQVFQAEDYVLHEGTVSLEATLYIEDRTYIPLRSYVFELIDDHERPLISYHDIDLFKAAVAFYFHAILDTDLFVVSVPLTSHFCPAERTGYVYLAV</sequence>
<evidence type="ECO:0000313" key="1">
    <source>
        <dbReference type="EMBL" id="TSJ36458.1"/>
    </source>
</evidence>
<reference evidence="1 2" key="1">
    <citation type="submission" date="2019-07" db="EMBL/GenBank/DDBJ databases">
        <authorList>
            <person name="Huq M.A."/>
        </authorList>
    </citation>
    <scope>NUCLEOTIDE SEQUENCE [LARGE SCALE GENOMIC DNA]</scope>
    <source>
        <strain evidence="1 2">MAH-19</strain>
    </source>
</reference>
<dbReference type="RefSeq" id="WP_144250425.1">
    <property type="nucleotide sequence ID" value="NZ_VLPK01000006.1"/>
</dbReference>
<keyword evidence="2" id="KW-1185">Reference proteome</keyword>
<dbReference type="AlphaFoldDB" id="A0A556M999"/>
<dbReference type="EMBL" id="VLPK01000006">
    <property type="protein sequence ID" value="TSJ36458.1"/>
    <property type="molecule type" value="Genomic_DNA"/>
</dbReference>